<dbReference type="Gene3D" id="1.20.1250.20">
    <property type="entry name" value="MFS general substrate transporter like domains"/>
    <property type="match status" value="1"/>
</dbReference>
<evidence type="ECO:0000256" key="2">
    <source>
        <dbReference type="ARBA" id="ARBA00022448"/>
    </source>
</evidence>
<evidence type="ECO:0000313" key="8">
    <source>
        <dbReference type="EMBL" id="SKB85347.1"/>
    </source>
</evidence>
<evidence type="ECO:0000256" key="5">
    <source>
        <dbReference type="ARBA" id="ARBA00023136"/>
    </source>
</evidence>
<evidence type="ECO:0000259" key="7">
    <source>
        <dbReference type="PROSITE" id="PS50850"/>
    </source>
</evidence>
<comment type="subcellular location">
    <subcellularLocation>
        <location evidence="1">Membrane</location>
        <topology evidence="1">Multi-pass membrane protein</topology>
    </subcellularLocation>
</comment>
<feature type="transmembrane region" description="Helical" evidence="6">
    <location>
        <begin position="364"/>
        <end position="385"/>
    </location>
</feature>
<feature type="transmembrane region" description="Helical" evidence="6">
    <location>
        <begin position="300"/>
        <end position="320"/>
    </location>
</feature>
<dbReference type="STRING" id="439228.SAMN06295920_107100"/>
<keyword evidence="2" id="KW-0813">Transport</keyword>
<dbReference type="Proteomes" id="UP000189818">
    <property type="component" value="Unassembled WGS sequence"/>
</dbReference>
<evidence type="ECO:0000256" key="3">
    <source>
        <dbReference type="ARBA" id="ARBA00022692"/>
    </source>
</evidence>
<feature type="transmembrane region" description="Helical" evidence="6">
    <location>
        <begin position="267"/>
        <end position="288"/>
    </location>
</feature>
<dbReference type="OrthoDB" id="9794076at2"/>
<feature type="transmembrane region" description="Helical" evidence="6">
    <location>
        <begin position="326"/>
        <end position="352"/>
    </location>
</feature>
<dbReference type="InterPro" id="IPR044770">
    <property type="entry name" value="MFS_spinster-like"/>
</dbReference>
<dbReference type="CDD" id="cd17328">
    <property type="entry name" value="MFS_spinster_like"/>
    <property type="match status" value="1"/>
</dbReference>
<dbReference type="GO" id="GO:0016020">
    <property type="term" value="C:membrane"/>
    <property type="evidence" value="ECO:0007669"/>
    <property type="project" value="UniProtKB-SubCell"/>
</dbReference>
<feature type="transmembrane region" description="Helical" evidence="6">
    <location>
        <begin position="114"/>
        <end position="136"/>
    </location>
</feature>
<keyword evidence="5 6" id="KW-0472">Membrane</keyword>
<accession>A0A1T5EN53</accession>
<evidence type="ECO:0000256" key="6">
    <source>
        <dbReference type="SAM" id="Phobius"/>
    </source>
</evidence>
<feature type="domain" description="Major facilitator superfamily (MFS) profile" evidence="7">
    <location>
        <begin position="22"/>
        <end position="421"/>
    </location>
</feature>
<dbReference type="InterPro" id="IPR036259">
    <property type="entry name" value="MFS_trans_sf"/>
</dbReference>
<dbReference type="PANTHER" id="PTHR23505">
    <property type="entry name" value="SPINSTER"/>
    <property type="match status" value="1"/>
</dbReference>
<feature type="transmembrane region" description="Helical" evidence="6">
    <location>
        <begin position="397"/>
        <end position="416"/>
    </location>
</feature>
<dbReference type="SUPFAM" id="SSF103473">
    <property type="entry name" value="MFS general substrate transporter"/>
    <property type="match status" value="1"/>
</dbReference>
<dbReference type="EMBL" id="FUYM01000007">
    <property type="protein sequence ID" value="SKB85347.1"/>
    <property type="molecule type" value="Genomic_DNA"/>
</dbReference>
<feature type="transmembrane region" description="Helical" evidence="6">
    <location>
        <begin position="177"/>
        <end position="197"/>
    </location>
</feature>
<feature type="transmembrane region" description="Helical" evidence="6">
    <location>
        <begin position="87"/>
        <end position="108"/>
    </location>
</feature>
<proteinExistence type="predicted"/>
<sequence length="435" mass="45043">MHGFEGKNDGDAARGAANRWWALALLTGIYCCHTIDRQVIAVVMEAVKHDLKLSDSYVGFLGGMAHALGFMVTVIPLGLLADRVNRVRLLSGLVMLWSMLTALGSLASNALTLALLRLGVGAAEGGGASTATALIADHFAPRQRGLAFGIFYASTALGMALVFLFGGMVAHAYGWRAAFLLAGMPGIVMGLLTLLTLREPRRGQLDDAGPAPKRTSFRAAFRAMRAEPALPWSIAGVTLGSFVVAAVFAWSVSFFGRAHGTDVRDAGLILALSIGVIQGLCLPVFGRLNDRLSRGRRDRIHLVTTCGLLANVPVELALFLSPTLPMAIAAMLLLGVTTAAWLGQCFGSVVSLSPPEVRGTISGITQLCTNLLGTGAGPLAAGLLSDALGGGEAGLRTALIVVALGNVPAALTLVAATRCLRRPETAGGTAVSAIA</sequence>
<dbReference type="AlphaFoldDB" id="A0A1T5EN53"/>
<dbReference type="PANTHER" id="PTHR23505:SF79">
    <property type="entry name" value="PROTEIN SPINSTER"/>
    <property type="match status" value="1"/>
</dbReference>
<keyword evidence="4 6" id="KW-1133">Transmembrane helix</keyword>
<gene>
    <name evidence="8" type="ORF">SAMN06295920_107100</name>
</gene>
<evidence type="ECO:0000256" key="1">
    <source>
        <dbReference type="ARBA" id="ARBA00004141"/>
    </source>
</evidence>
<reference evidence="9" key="1">
    <citation type="submission" date="2017-02" db="EMBL/GenBank/DDBJ databases">
        <authorList>
            <person name="Varghese N."/>
            <person name="Submissions S."/>
        </authorList>
    </citation>
    <scope>NUCLEOTIDE SEQUENCE [LARGE SCALE GENOMIC DNA]</scope>
    <source>
        <strain evidence="9">UM2</strain>
    </source>
</reference>
<evidence type="ECO:0000256" key="4">
    <source>
        <dbReference type="ARBA" id="ARBA00022989"/>
    </source>
</evidence>
<dbReference type="RefSeq" id="WP_079649199.1">
    <property type="nucleotide sequence ID" value="NZ_FUYM01000007.1"/>
</dbReference>
<keyword evidence="3 6" id="KW-0812">Transmembrane</keyword>
<dbReference type="PROSITE" id="PS50850">
    <property type="entry name" value="MFS"/>
    <property type="match status" value="1"/>
</dbReference>
<protein>
    <submittedName>
        <fullName evidence="8">Sugar phosphate permease</fullName>
    </submittedName>
</protein>
<dbReference type="InterPro" id="IPR020846">
    <property type="entry name" value="MFS_dom"/>
</dbReference>
<keyword evidence="9" id="KW-1185">Reference proteome</keyword>
<organism evidence="8 9">
    <name type="scientific">Rhizorhabdus histidinilytica</name>
    <dbReference type="NCBI Taxonomy" id="439228"/>
    <lineage>
        <taxon>Bacteria</taxon>
        <taxon>Pseudomonadati</taxon>
        <taxon>Pseudomonadota</taxon>
        <taxon>Alphaproteobacteria</taxon>
        <taxon>Sphingomonadales</taxon>
        <taxon>Sphingomonadaceae</taxon>
        <taxon>Rhizorhabdus</taxon>
    </lineage>
</organism>
<feature type="transmembrane region" description="Helical" evidence="6">
    <location>
        <begin position="148"/>
        <end position="171"/>
    </location>
</feature>
<dbReference type="GO" id="GO:0022857">
    <property type="term" value="F:transmembrane transporter activity"/>
    <property type="evidence" value="ECO:0007669"/>
    <property type="project" value="InterPro"/>
</dbReference>
<dbReference type="InterPro" id="IPR011701">
    <property type="entry name" value="MFS"/>
</dbReference>
<feature type="transmembrane region" description="Helical" evidence="6">
    <location>
        <begin position="57"/>
        <end position="80"/>
    </location>
</feature>
<dbReference type="Pfam" id="PF07690">
    <property type="entry name" value="MFS_1"/>
    <property type="match status" value="1"/>
</dbReference>
<name>A0A1T5EN53_9SPHN</name>
<feature type="transmembrane region" description="Helical" evidence="6">
    <location>
        <begin position="232"/>
        <end position="255"/>
    </location>
</feature>
<evidence type="ECO:0000313" key="9">
    <source>
        <dbReference type="Proteomes" id="UP000189818"/>
    </source>
</evidence>